<protein>
    <submittedName>
        <fullName evidence="1">Uncharacterized protein</fullName>
    </submittedName>
</protein>
<gene>
    <name evidence="1" type="ORF">CURHAP_LOCUS39412</name>
</gene>
<evidence type="ECO:0000313" key="2">
    <source>
        <dbReference type="Proteomes" id="UP000507222"/>
    </source>
</evidence>
<proteinExistence type="predicted"/>
<dbReference type="Proteomes" id="UP000507222">
    <property type="component" value="Unassembled WGS sequence"/>
</dbReference>
<accession>A0A6J5V869</accession>
<dbReference type="AlphaFoldDB" id="A0A6J5V869"/>
<reference evidence="1 2" key="1">
    <citation type="submission" date="2020-05" db="EMBL/GenBank/DDBJ databases">
        <authorList>
            <person name="Campoy J."/>
            <person name="Schneeberger K."/>
            <person name="Spophaly S."/>
        </authorList>
    </citation>
    <scope>NUCLEOTIDE SEQUENCE [LARGE SCALE GENOMIC DNA]</scope>
    <source>
        <strain evidence="1">PruArmRojPasFocal</strain>
    </source>
</reference>
<organism evidence="1 2">
    <name type="scientific">Prunus armeniaca</name>
    <name type="common">Apricot</name>
    <name type="synonym">Armeniaca vulgaris</name>
    <dbReference type="NCBI Taxonomy" id="36596"/>
    <lineage>
        <taxon>Eukaryota</taxon>
        <taxon>Viridiplantae</taxon>
        <taxon>Streptophyta</taxon>
        <taxon>Embryophyta</taxon>
        <taxon>Tracheophyta</taxon>
        <taxon>Spermatophyta</taxon>
        <taxon>Magnoliopsida</taxon>
        <taxon>eudicotyledons</taxon>
        <taxon>Gunneridae</taxon>
        <taxon>Pentapetalae</taxon>
        <taxon>rosids</taxon>
        <taxon>fabids</taxon>
        <taxon>Rosales</taxon>
        <taxon>Rosaceae</taxon>
        <taxon>Amygdaloideae</taxon>
        <taxon>Amygdaleae</taxon>
        <taxon>Prunus</taxon>
    </lineage>
</organism>
<sequence length="202" mass="23102">MEEVQTSFDKILTLTAEKANPLVIEEEDDVVAQDILERSLVAKIYSPKPVHKKSFKHRMLEIWDPVGEVNIKDLPEEPDGTVAPSKMNLKFSDFWVQIRNVPLLKMTEKLARSIGDRTGTWIDISRCEGVRDWSCFTDRQSSWQRAKGCADQNRVQIGEKMSGELVMEGEASKHKKVDEGKNNEITLYESVVCPEMMAHHEK</sequence>
<evidence type="ECO:0000313" key="1">
    <source>
        <dbReference type="EMBL" id="CAB4284007.1"/>
    </source>
</evidence>
<dbReference type="EMBL" id="CAEKDK010000006">
    <property type="protein sequence ID" value="CAB4284007.1"/>
    <property type="molecule type" value="Genomic_DNA"/>
</dbReference>
<name>A0A6J5V869_PRUAR</name>